<proteinExistence type="predicted"/>
<evidence type="ECO:0000313" key="2">
    <source>
        <dbReference type="Proteomes" id="UP001231649"/>
    </source>
</evidence>
<keyword evidence="2" id="KW-1185">Reference proteome</keyword>
<gene>
    <name evidence="1" type="ORF">PYW08_002349</name>
</gene>
<evidence type="ECO:0000313" key="1">
    <source>
        <dbReference type="EMBL" id="KAJ8730936.1"/>
    </source>
</evidence>
<protein>
    <submittedName>
        <fullName evidence="1">Uncharacterized protein</fullName>
    </submittedName>
</protein>
<dbReference type="EMBL" id="CM056788">
    <property type="protein sequence ID" value="KAJ8730936.1"/>
    <property type="molecule type" value="Genomic_DNA"/>
</dbReference>
<dbReference type="Proteomes" id="UP001231649">
    <property type="component" value="Chromosome 12"/>
</dbReference>
<comment type="caution">
    <text evidence="1">The sequence shown here is derived from an EMBL/GenBank/DDBJ whole genome shotgun (WGS) entry which is preliminary data.</text>
</comment>
<accession>A0ACC2R1G9</accession>
<sequence length="172" mass="19882">MDGMSWDIKIPNMLLGLRATPCTATNKSPAELLFNRRVRTLLDTINLHDKQQKTRENQVERKSNKKNRQTDIGQKVMYRNFSRGPHWLASTVVNKEGPSSYCVKTRDGTIVNRHIDQLIKQHTQHTATEQENEEQGRDRETEMVEHNNGEGQDQAMEEIPSSQDSDQIIEIR</sequence>
<organism evidence="1 2">
    <name type="scientific">Mythimna loreyi</name>
    <dbReference type="NCBI Taxonomy" id="667449"/>
    <lineage>
        <taxon>Eukaryota</taxon>
        <taxon>Metazoa</taxon>
        <taxon>Ecdysozoa</taxon>
        <taxon>Arthropoda</taxon>
        <taxon>Hexapoda</taxon>
        <taxon>Insecta</taxon>
        <taxon>Pterygota</taxon>
        <taxon>Neoptera</taxon>
        <taxon>Endopterygota</taxon>
        <taxon>Lepidoptera</taxon>
        <taxon>Glossata</taxon>
        <taxon>Ditrysia</taxon>
        <taxon>Noctuoidea</taxon>
        <taxon>Noctuidae</taxon>
        <taxon>Noctuinae</taxon>
        <taxon>Hadenini</taxon>
        <taxon>Mythimna</taxon>
    </lineage>
</organism>
<reference evidence="1" key="1">
    <citation type="submission" date="2023-03" db="EMBL/GenBank/DDBJ databases">
        <title>Chromosome-level genomes of two armyworms, Mythimna separata and Mythimna loreyi, provide insights into the biosynthesis and reception of sex pheromones.</title>
        <authorList>
            <person name="Zhao H."/>
        </authorList>
    </citation>
    <scope>NUCLEOTIDE SEQUENCE</scope>
    <source>
        <strain evidence="1">BeijingLab</strain>
    </source>
</reference>
<name>A0ACC2R1G9_9NEOP</name>